<dbReference type="PANTHER" id="PTHR45641">
    <property type="entry name" value="TETRATRICOPEPTIDE REPEAT PROTEIN (AFU_ORTHOLOGUE AFUA_6G03870)"/>
    <property type="match status" value="1"/>
</dbReference>
<dbReference type="PANTHER" id="PTHR45641:SF19">
    <property type="entry name" value="NEPHROCYSTIN-3"/>
    <property type="match status" value="1"/>
</dbReference>
<organism evidence="4 5">
    <name type="scientific">Pallidibacillus thermolactis</name>
    <dbReference type="NCBI Taxonomy" id="251051"/>
    <lineage>
        <taxon>Bacteria</taxon>
        <taxon>Bacillati</taxon>
        <taxon>Bacillota</taxon>
        <taxon>Bacilli</taxon>
        <taxon>Bacillales</taxon>
        <taxon>Bacillaceae</taxon>
        <taxon>Pallidibacillus</taxon>
    </lineage>
</organism>
<feature type="repeat" description="TPR" evidence="3">
    <location>
        <begin position="251"/>
        <end position="284"/>
    </location>
</feature>
<keyword evidence="5" id="KW-1185">Reference proteome</keyword>
<keyword evidence="2 3" id="KW-0802">TPR repeat</keyword>
<dbReference type="InterPro" id="IPR019734">
    <property type="entry name" value="TPR_rpt"/>
</dbReference>
<evidence type="ECO:0000256" key="2">
    <source>
        <dbReference type="ARBA" id="ARBA00022803"/>
    </source>
</evidence>
<gene>
    <name evidence="4" type="ORF">OEV82_12415</name>
</gene>
<sequence>MNQENLIALIHQLRNLDQEDRQKTIVRKIEHYVSDRSIDINLKFQAQSVLGSYFKSIRNYDRSAGYFREALNSVFLIDDAHANVIIQTYLEYIALETEYKQYKKARIYSANLLNWLDRHSPEDFIAYGLTYKALGKLFFEEENYPGGIAQLEKALDYFRKKLPEEHPIFIELIQVMSNAYIELEKYDQALSLYENILNKKIDAEDKFGEALILLRIGEIDYYKDLKQARSNIMKALNIFQELGEQAQKYILKAYLMLGEIDENIANYPRAINYYKKACQVIEKQDRHNQAMIVFIYSKIGMISIKMNELDKAKLYLEKGLPISESFANIRMQFLYGLGKIYSLEKKYEQAFQMYTKFLQGLEQTGHKVSKSYADTLQALAFNFLQQKQFETALNYYEQARIIYNQLMSTSCREEKGLTYMRIGYCYENLVRPDLKKAEQFYEQGFEILSKVKSVELLEEGLAALIDFYRRYKKRNKQKIYEDKLVKLQNMQVKKM</sequence>
<accession>A0ABT2WHW0</accession>
<evidence type="ECO:0000313" key="5">
    <source>
        <dbReference type="Proteomes" id="UP001208656"/>
    </source>
</evidence>
<dbReference type="Pfam" id="PF13181">
    <property type="entry name" value="TPR_8"/>
    <property type="match status" value="2"/>
</dbReference>
<name>A0ABT2WHW0_9BACI</name>
<dbReference type="Pfam" id="PF13424">
    <property type="entry name" value="TPR_12"/>
    <property type="match status" value="1"/>
</dbReference>
<dbReference type="Gene3D" id="1.25.40.10">
    <property type="entry name" value="Tetratricopeptide repeat domain"/>
    <property type="match status" value="3"/>
</dbReference>
<keyword evidence="1" id="KW-0677">Repeat</keyword>
<evidence type="ECO:0000256" key="3">
    <source>
        <dbReference type="PROSITE-ProRule" id="PRU00339"/>
    </source>
</evidence>
<dbReference type="RefSeq" id="WP_263062072.1">
    <property type="nucleotide sequence ID" value="NZ_JAOUSE010000044.1"/>
</dbReference>
<dbReference type="SMART" id="SM00028">
    <property type="entry name" value="TPR"/>
    <property type="match status" value="7"/>
</dbReference>
<dbReference type="SUPFAM" id="SSF48452">
    <property type="entry name" value="TPR-like"/>
    <property type="match status" value="2"/>
</dbReference>
<dbReference type="Proteomes" id="UP001208656">
    <property type="component" value="Unassembled WGS sequence"/>
</dbReference>
<reference evidence="4 5" key="1">
    <citation type="submission" date="2022-10" db="EMBL/GenBank/DDBJ databases">
        <title>Description of Fervidibacillus gen. nov. in the family Fervidibacillaceae fam. nov. with two species, Fervidibacillus albus sp. nov., and Fervidibacillus halotolerans sp. nov., isolated from tidal flat sediments.</title>
        <authorList>
            <person name="Kwon K.K."/>
            <person name="Yang S.-H."/>
        </authorList>
    </citation>
    <scope>NUCLEOTIDE SEQUENCE [LARGE SCALE GENOMIC DNA]</scope>
    <source>
        <strain evidence="4 5">DSM 23332</strain>
    </source>
</reference>
<dbReference type="EMBL" id="JAOUSE010000044">
    <property type="protein sequence ID" value="MCU9595243.1"/>
    <property type="molecule type" value="Genomic_DNA"/>
</dbReference>
<comment type="caution">
    <text evidence="4">The sequence shown here is derived from an EMBL/GenBank/DDBJ whole genome shotgun (WGS) entry which is preliminary data.</text>
</comment>
<dbReference type="InterPro" id="IPR011990">
    <property type="entry name" value="TPR-like_helical_dom_sf"/>
</dbReference>
<dbReference type="PROSITE" id="PS50005">
    <property type="entry name" value="TPR"/>
    <property type="match status" value="1"/>
</dbReference>
<proteinExistence type="predicted"/>
<protein>
    <submittedName>
        <fullName evidence="4">Tetratricopeptide repeat protein</fullName>
    </submittedName>
</protein>
<evidence type="ECO:0000313" key="4">
    <source>
        <dbReference type="EMBL" id="MCU9595243.1"/>
    </source>
</evidence>
<evidence type="ECO:0000256" key="1">
    <source>
        <dbReference type="ARBA" id="ARBA00022737"/>
    </source>
</evidence>